<evidence type="ECO:0000256" key="2">
    <source>
        <dbReference type="ARBA" id="ARBA00022771"/>
    </source>
</evidence>
<keyword evidence="1" id="KW-0479">Metal-binding</keyword>
<keyword evidence="2 4" id="KW-0863">Zinc-finger</keyword>
<dbReference type="Gene3D" id="3.30.40.10">
    <property type="entry name" value="Zinc/RING finger domain, C3HC4 (zinc finger)"/>
    <property type="match status" value="1"/>
</dbReference>
<accession>A0A023B384</accession>
<protein>
    <submittedName>
        <fullName evidence="7">RING finger protein</fullName>
    </submittedName>
</protein>
<dbReference type="GeneID" id="22914031"/>
<feature type="region of interest" description="Disordered" evidence="5">
    <location>
        <begin position="68"/>
        <end position="114"/>
    </location>
</feature>
<evidence type="ECO:0000259" key="6">
    <source>
        <dbReference type="PROSITE" id="PS50089"/>
    </source>
</evidence>
<evidence type="ECO:0000313" key="8">
    <source>
        <dbReference type="Proteomes" id="UP000019763"/>
    </source>
</evidence>
<feature type="domain" description="RING-type" evidence="6">
    <location>
        <begin position="123"/>
        <end position="165"/>
    </location>
</feature>
<dbReference type="SUPFAM" id="SSF57850">
    <property type="entry name" value="RING/U-box"/>
    <property type="match status" value="1"/>
</dbReference>
<dbReference type="Pfam" id="PF13639">
    <property type="entry name" value="zf-RING_2"/>
    <property type="match status" value="1"/>
</dbReference>
<dbReference type="InterPro" id="IPR013083">
    <property type="entry name" value="Znf_RING/FYVE/PHD"/>
</dbReference>
<reference evidence="7" key="1">
    <citation type="submission" date="2013-12" db="EMBL/GenBank/DDBJ databases">
        <authorList>
            <person name="Omoto C.K."/>
            <person name="Sibley D."/>
            <person name="Venepally P."/>
            <person name="Hadjithomas M."/>
            <person name="Karamycheva S."/>
            <person name="Brunk B."/>
            <person name="Roos D."/>
            <person name="Caler E."/>
            <person name="Lorenzi H."/>
        </authorList>
    </citation>
    <scope>NUCLEOTIDE SEQUENCE</scope>
</reference>
<proteinExistence type="predicted"/>
<dbReference type="EMBL" id="AFNH02000851">
    <property type="protein sequence ID" value="EZG55363.1"/>
    <property type="molecule type" value="Genomic_DNA"/>
</dbReference>
<keyword evidence="3" id="KW-0862">Zinc</keyword>
<name>A0A023B384_GRENI</name>
<evidence type="ECO:0000313" key="7">
    <source>
        <dbReference type="EMBL" id="EZG55363.1"/>
    </source>
</evidence>
<evidence type="ECO:0000256" key="3">
    <source>
        <dbReference type="ARBA" id="ARBA00022833"/>
    </source>
</evidence>
<dbReference type="RefSeq" id="XP_011131610.1">
    <property type="nucleotide sequence ID" value="XM_011133308.1"/>
</dbReference>
<dbReference type="SMART" id="SM00184">
    <property type="entry name" value="RING"/>
    <property type="match status" value="2"/>
</dbReference>
<dbReference type="SUPFAM" id="SSF57903">
    <property type="entry name" value="FYVE/PHD zinc finger"/>
    <property type="match status" value="1"/>
</dbReference>
<dbReference type="InterPro" id="IPR011011">
    <property type="entry name" value="Znf_FYVE_PHD"/>
</dbReference>
<gene>
    <name evidence="7" type="ORF">GNI_114060</name>
</gene>
<evidence type="ECO:0000256" key="5">
    <source>
        <dbReference type="SAM" id="MobiDB-lite"/>
    </source>
</evidence>
<dbReference type="VEuPathDB" id="CryptoDB:GNI_114060"/>
<evidence type="ECO:0000256" key="4">
    <source>
        <dbReference type="PROSITE-ProRule" id="PRU00175"/>
    </source>
</evidence>
<dbReference type="GO" id="GO:0008270">
    <property type="term" value="F:zinc ion binding"/>
    <property type="evidence" value="ECO:0007669"/>
    <property type="project" value="UniProtKB-KW"/>
</dbReference>
<dbReference type="InterPro" id="IPR017907">
    <property type="entry name" value="Znf_RING_CS"/>
</dbReference>
<sequence>MHGAIIRDCDEILNELDEITHTTAAAEELEGILDGNLDIGIDWIGEICPWDGYDLGQNMCCEIDEEERAEDRLDRDTGEEDARDEDARGEDAQGGNENVRRRNGAEGEAGSECAAEPTTGVECPVCMCDMSGHEVSAMPASCSHRFCVECLTSWAEKCTSCPLCRVSFSGIKILTPEGPLLQRVRKRRLQEDDYESDVAVERPATRRRPPSRNGQCCVCSRALRRHFIECMRCGEKFHEECMSVRLTVLHEQPVCYRCESSVGVTSPESTNVVAVATSRRRRRRRAQN</sequence>
<evidence type="ECO:0000256" key="1">
    <source>
        <dbReference type="ARBA" id="ARBA00022723"/>
    </source>
</evidence>
<keyword evidence="8" id="KW-1185">Reference proteome</keyword>
<dbReference type="AlphaFoldDB" id="A0A023B384"/>
<organism evidence="7 8">
    <name type="scientific">Gregarina niphandrodes</name>
    <name type="common">Septate eugregarine</name>
    <dbReference type="NCBI Taxonomy" id="110365"/>
    <lineage>
        <taxon>Eukaryota</taxon>
        <taxon>Sar</taxon>
        <taxon>Alveolata</taxon>
        <taxon>Apicomplexa</taxon>
        <taxon>Conoidasida</taxon>
        <taxon>Gregarinasina</taxon>
        <taxon>Eugregarinorida</taxon>
        <taxon>Gregarinidae</taxon>
        <taxon>Gregarina</taxon>
    </lineage>
</organism>
<dbReference type="InterPro" id="IPR001841">
    <property type="entry name" value="Znf_RING"/>
</dbReference>
<dbReference type="PROSITE" id="PS50089">
    <property type="entry name" value="ZF_RING_2"/>
    <property type="match status" value="1"/>
</dbReference>
<dbReference type="PROSITE" id="PS00518">
    <property type="entry name" value="ZF_RING_1"/>
    <property type="match status" value="1"/>
</dbReference>
<dbReference type="OrthoDB" id="283066at2759"/>
<dbReference type="Proteomes" id="UP000019763">
    <property type="component" value="Unassembled WGS sequence"/>
</dbReference>
<comment type="caution">
    <text evidence="7">The sequence shown here is derived from an EMBL/GenBank/DDBJ whole genome shotgun (WGS) entry which is preliminary data.</text>
</comment>